<keyword evidence="2" id="KW-0695">RNA-directed DNA polymerase</keyword>
<name>A0A699Q9U5_TANCI</name>
<proteinExistence type="predicted"/>
<dbReference type="EMBL" id="BKCJ010996598">
    <property type="protein sequence ID" value="GFC63124.1"/>
    <property type="molecule type" value="Genomic_DNA"/>
</dbReference>
<feature type="region of interest" description="Disordered" evidence="1">
    <location>
        <begin position="1"/>
        <end position="21"/>
    </location>
</feature>
<protein>
    <submittedName>
        <fullName evidence="2">Reverse transcriptase domain-containing protein</fullName>
    </submittedName>
</protein>
<keyword evidence="2" id="KW-0548">Nucleotidyltransferase</keyword>
<gene>
    <name evidence="2" type="ORF">Tci_835094</name>
</gene>
<comment type="caution">
    <text evidence="2">The sequence shown here is derived from an EMBL/GenBank/DDBJ whole genome shotgun (WGS) entry which is preliminary data.</text>
</comment>
<evidence type="ECO:0000313" key="2">
    <source>
        <dbReference type="EMBL" id="GFC63124.1"/>
    </source>
</evidence>
<accession>A0A699Q9U5</accession>
<evidence type="ECO:0000256" key="1">
    <source>
        <dbReference type="SAM" id="MobiDB-lite"/>
    </source>
</evidence>
<organism evidence="2">
    <name type="scientific">Tanacetum cinerariifolium</name>
    <name type="common">Dalmatian daisy</name>
    <name type="synonym">Chrysanthemum cinerariifolium</name>
    <dbReference type="NCBI Taxonomy" id="118510"/>
    <lineage>
        <taxon>Eukaryota</taxon>
        <taxon>Viridiplantae</taxon>
        <taxon>Streptophyta</taxon>
        <taxon>Embryophyta</taxon>
        <taxon>Tracheophyta</taxon>
        <taxon>Spermatophyta</taxon>
        <taxon>Magnoliopsida</taxon>
        <taxon>eudicotyledons</taxon>
        <taxon>Gunneridae</taxon>
        <taxon>Pentapetalae</taxon>
        <taxon>asterids</taxon>
        <taxon>campanulids</taxon>
        <taxon>Asterales</taxon>
        <taxon>Asteraceae</taxon>
        <taxon>Asteroideae</taxon>
        <taxon>Anthemideae</taxon>
        <taxon>Anthemidinae</taxon>
        <taxon>Tanacetum</taxon>
    </lineage>
</organism>
<dbReference type="AlphaFoldDB" id="A0A699Q9U5"/>
<reference evidence="2" key="1">
    <citation type="journal article" date="2019" name="Sci. Rep.">
        <title>Draft genome of Tanacetum cinerariifolium, the natural source of mosquito coil.</title>
        <authorList>
            <person name="Yamashiro T."/>
            <person name="Shiraishi A."/>
            <person name="Satake H."/>
            <person name="Nakayama K."/>
        </authorList>
    </citation>
    <scope>NUCLEOTIDE SEQUENCE</scope>
</reference>
<sequence>MNGTLGPDRSRDSDNLGNDRVGKYVPLADIVVDERLGYIEELVEILDTVVKKLRRKEIFLFKADGSIERG</sequence>
<dbReference type="GO" id="GO:0003964">
    <property type="term" value="F:RNA-directed DNA polymerase activity"/>
    <property type="evidence" value="ECO:0007669"/>
    <property type="project" value="UniProtKB-KW"/>
</dbReference>
<keyword evidence="2" id="KW-0808">Transferase</keyword>